<dbReference type="HOGENOM" id="CLU_091588_2_0_6"/>
<dbReference type="AlphaFoldDB" id="A4BQ63"/>
<evidence type="ECO:0000313" key="3">
    <source>
        <dbReference type="Proteomes" id="UP000003374"/>
    </source>
</evidence>
<dbReference type="SUPFAM" id="SSF117916">
    <property type="entry name" value="Fe-S cluster assembly (FSCA) domain-like"/>
    <property type="match status" value="1"/>
</dbReference>
<dbReference type="Gene3D" id="3.30.300.130">
    <property type="entry name" value="Fe-S cluster assembly (FSCA)"/>
    <property type="match status" value="1"/>
</dbReference>
<protein>
    <recommendedName>
        <fullName evidence="1">MIP18 family-like domain-containing protein</fullName>
    </recommendedName>
</protein>
<dbReference type="InterPro" id="IPR002744">
    <property type="entry name" value="MIP18-like"/>
</dbReference>
<dbReference type="STRING" id="314278.NB231_04895"/>
<name>A4BQ63_9GAMM</name>
<dbReference type="Pfam" id="PF01883">
    <property type="entry name" value="FeS_assembly_P"/>
    <property type="match status" value="1"/>
</dbReference>
<dbReference type="InterPro" id="IPR034904">
    <property type="entry name" value="FSCA_dom_sf"/>
</dbReference>
<dbReference type="RefSeq" id="WP_005000206.1">
    <property type="nucleotide sequence ID" value="NZ_CH672427.1"/>
</dbReference>
<dbReference type="eggNOG" id="COG2151">
    <property type="taxonomic scope" value="Bacteria"/>
</dbReference>
<organism evidence="2 3">
    <name type="scientific">Nitrococcus mobilis Nb-231</name>
    <dbReference type="NCBI Taxonomy" id="314278"/>
    <lineage>
        <taxon>Bacteria</taxon>
        <taxon>Pseudomonadati</taxon>
        <taxon>Pseudomonadota</taxon>
        <taxon>Gammaproteobacteria</taxon>
        <taxon>Chromatiales</taxon>
        <taxon>Ectothiorhodospiraceae</taxon>
        <taxon>Nitrococcus</taxon>
    </lineage>
</organism>
<dbReference type="OrthoDB" id="9805360at2"/>
<comment type="caution">
    <text evidence="2">The sequence shown here is derived from an EMBL/GenBank/DDBJ whole genome shotgun (WGS) entry which is preliminary data.</text>
</comment>
<keyword evidence="3" id="KW-1185">Reference proteome</keyword>
<feature type="domain" description="MIP18 family-like" evidence="1">
    <location>
        <begin position="15"/>
        <end position="88"/>
    </location>
</feature>
<proteinExistence type="predicted"/>
<dbReference type="EMBL" id="AAOF01000004">
    <property type="protein sequence ID" value="EAR22218.1"/>
    <property type="molecule type" value="Genomic_DNA"/>
</dbReference>
<sequence length="111" mass="11864">MSEAATAKVGGERLREAVVEALQCVYDPEIPINIYALGLIYELDVNDEGFVDVVMTLTSPSCPVAGQMPGMVKSAVEQVAGVRAAEVELTWDPPWSSDRVSEAGKLQLGLI</sequence>
<evidence type="ECO:0000313" key="2">
    <source>
        <dbReference type="EMBL" id="EAR22218.1"/>
    </source>
</evidence>
<dbReference type="InterPro" id="IPR052339">
    <property type="entry name" value="Fe-S_Maturation_MIP18"/>
</dbReference>
<reference evidence="2 3" key="1">
    <citation type="submission" date="2006-02" db="EMBL/GenBank/DDBJ databases">
        <authorList>
            <person name="Waterbury J."/>
            <person name="Ferriera S."/>
            <person name="Johnson J."/>
            <person name="Kravitz S."/>
            <person name="Halpern A."/>
            <person name="Remington K."/>
            <person name="Beeson K."/>
            <person name="Tran B."/>
            <person name="Rogers Y.-H."/>
            <person name="Friedman R."/>
            <person name="Venter J.C."/>
        </authorList>
    </citation>
    <scope>NUCLEOTIDE SEQUENCE [LARGE SCALE GENOMIC DNA]</scope>
    <source>
        <strain evidence="2 3">Nb-231</strain>
    </source>
</reference>
<dbReference type="PANTHER" id="PTHR42831">
    <property type="entry name" value="FE-S PROTEIN MATURATION AUXILIARY FACTOR YITW"/>
    <property type="match status" value="1"/>
</dbReference>
<dbReference type="NCBIfam" id="TIGR02945">
    <property type="entry name" value="SUF_assoc"/>
    <property type="match status" value="1"/>
</dbReference>
<evidence type="ECO:0000259" key="1">
    <source>
        <dbReference type="Pfam" id="PF01883"/>
    </source>
</evidence>
<dbReference type="Proteomes" id="UP000003374">
    <property type="component" value="Unassembled WGS sequence"/>
</dbReference>
<gene>
    <name evidence="2" type="ORF">NB231_04895</name>
</gene>
<dbReference type="InterPro" id="IPR014291">
    <property type="entry name" value="SUF_FeS_clus_asmbl-assoc"/>
</dbReference>
<dbReference type="PANTHER" id="PTHR42831:SF1">
    <property type="entry name" value="FE-S PROTEIN MATURATION AUXILIARY FACTOR YITW"/>
    <property type="match status" value="1"/>
</dbReference>
<accession>A4BQ63</accession>